<sequence length="93" mass="10617">MTFGTFFDGVEHDWHICVCHPDGLDWNVNLKKGSDDNDEILETYKARFVKSVCKVDVSGVGGWHGYDVELLPEGAPEQDVVFEEYERQVAIPW</sequence>
<reference evidence="1 2" key="1">
    <citation type="submission" date="2016-10" db="EMBL/GenBank/DDBJ databases">
        <authorList>
            <person name="Varghese N."/>
            <person name="Submissions S."/>
        </authorList>
    </citation>
    <scope>NUCLEOTIDE SEQUENCE [LARGE SCALE GENOMIC DNA]</scope>
    <source>
        <strain evidence="1 2">22B</strain>
    </source>
</reference>
<evidence type="ECO:0000313" key="1">
    <source>
        <dbReference type="EMBL" id="SFJ75104.1"/>
    </source>
</evidence>
<evidence type="ECO:0000313" key="2">
    <source>
        <dbReference type="Proteomes" id="UP000243374"/>
    </source>
</evidence>
<organism evidence="1 2">
    <name type="scientific">Succinivibrio dextrinosolvens</name>
    <dbReference type="NCBI Taxonomy" id="83771"/>
    <lineage>
        <taxon>Bacteria</taxon>
        <taxon>Pseudomonadati</taxon>
        <taxon>Pseudomonadota</taxon>
        <taxon>Gammaproteobacteria</taxon>
        <taxon>Aeromonadales</taxon>
        <taxon>Succinivibrionaceae</taxon>
        <taxon>Succinivibrio</taxon>
    </lineage>
</organism>
<dbReference type="Proteomes" id="UP000243374">
    <property type="component" value="Unassembled WGS sequence"/>
</dbReference>
<name>A0A662Z602_9GAMM</name>
<accession>A0A662Z602</accession>
<protein>
    <submittedName>
        <fullName evidence="1">Uncharacterized protein</fullName>
    </submittedName>
</protein>
<dbReference type="EMBL" id="FOSF01000001">
    <property type="protein sequence ID" value="SFJ75104.1"/>
    <property type="molecule type" value="Genomic_DNA"/>
</dbReference>
<keyword evidence="2" id="KW-1185">Reference proteome</keyword>
<proteinExistence type="predicted"/>
<dbReference type="RefSeq" id="WP_074838054.1">
    <property type="nucleotide sequence ID" value="NZ_CP047056.1"/>
</dbReference>
<gene>
    <name evidence="1" type="ORF">SAMN04487865_1001156</name>
</gene>
<dbReference type="AlphaFoldDB" id="A0A662Z602"/>